<dbReference type="SUPFAM" id="SSF51735">
    <property type="entry name" value="NAD(P)-binding Rossmann-fold domains"/>
    <property type="match status" value="1"/>
</dbReference>
<dbReference type="GeneID" id="62237719"/>
<keyword evidence="3" id="KW-0560">Oxidoreductase</keyword>
<evidence type="ECO:0000256" key="3">
    <source>
        <dbReference type="ARBA" id="ARBA00023002"/>
    </source>
</evidence>
<dbReference type="InterPro" id="IPR002347">
    <property type="entry name" value="SDR_fam"/>
</dbReference>
<dbReference type="RefSeq" id="XP_038805084.1">
    <property type="nucleotide sequence ID" value="XM_038958570.1"/>
</dbReference>
<comment type="similarity">
    <text evidence="1">Belongs to the short-chain dehydrogenases/reductases (SDR) family.</text>
</comment>
<organism evidence="4 5">
    <name type="scientific">Botrytis deweyae</name>
    <dbReference type="NCBI Taxonomy" id="2478750"/>
    <lineage>
        <taxon>Eukaryota</taxon>
        <taxon>Fungi</taxon>
        <taxon>Dikarya</taxon>
        <taxon>Ascomycota</taxon>
        <taxon>Pezizomycotina</taxon>
        <taxon>Leotiomycetes</taxon>
        <taxon>Helotiales</taxon>
        <taxon>Sclerotiniaceae</taxon>
        <taxon>Botrytis</taxon>
    </lineage>
</organism>
<evidence type="ECO:0000313" key="4">
    <source>
        <dbReference type="EMBL" id="KAF7915868.1"/>
    </source>
</evidence>
<dbReference type="Gene3D" id="3.40.50.720">
    <property type="entry name" value="NAD(P)-binding Rossmann-like Domain"/>
    <property type="match status" value="1"/>
</dbReference>
<dbReference type="InterPro" id="IPR020904">
    <property type="entry name" value="Sc_DH/Rdtase_CS"/>
</dbReference>
<dbReference type="PROSITE" id="PS00061">
    <property type="entry name" value="ADH_SHORT"/>
    <property type="match status" value="1"/>
</dbReference>
<evidence type="ECO:0000256" key="1">
    <source>
        <dbReference type="ARBA" id="ARBA00006484"/>
    </source>
</evidence>
<gene>
    <name evidence="4" type="ORF">EAE98_010948</name>
</gene>
<dbReference type="Pfam" id="PF00106">
    <property type="entry name" value="adh_short"/>
    <property type="match status" value="1"/>
</dbReference>
<sequence length="362" mass="39484">MQKDRNNITELVRSAYEFNVEDSLDLSCLDGKTILITGGASGFGEGFFRKWAEHNANVIIGDVNAIKGKALVEEVRAQTNNQNLHFLYCDVTKWQSQVDFFRDAAKLSPHAGIDAVVANAGIASDNPVFDNPAHDLGALSEPLSIDLKVVEVNLIGAMYTAHLAFHYLPLNPCPPHTSPGQDAPKRDRHLLLIGSVAGIAAFPGQVEYCVAKHGVTGLYRSLMCTAFTKGIRVNLIMPYFSDTPMLSTALRAILAGTPVGKVDSIVDAGTRLMGSGVSGKALVVGPDVKVDKSWTVLSDPSKDGKSVAIREVYGQDFDAVDAFTLRYVKLMYQITILNGWRMWVCDMVAALLHPFQAFWKRN</sequence>
<dbReference type="Proteomes" id="UP000783213">
    <property type="component" value="Unassembled WGS sequence"/>
</dbReference>
<reference evidence="4 5" key="1">
    <citation type="journal article" date="2020" name="Genome Biol. Evol.">
        <title>Comparative genomics of Sclerotiniaceae.</title>
        <authorList>
            <person name="Valero Jimenez C.A."/>
            <person name="Steentjes M."/>
            <person name="Scholten O.E."/>
            <person name="Van Kan J.A.L."/>
        </authorList>
    </citation>
    <scope>NUCLEOTIDE SEQUENCE [LARGE SCALE GENOMIC DNA]</scope>
    <source>
        <strain evidence="4 5">B1</strain>
    </source>
</reference>
<dbReference type="PANTHER" id="PTHR43180:SF16">
    <property type="entry name" value="BACILYSIN BIOSYNTHESIS OXIDOREDUCTASE BACC"/>
    <property type="match status" value="1"/>
</dbReference>
<name>A0ABQ7I7V2_9HELO</name>
<keyword evidence="2" id="KW-0521">NADP</keyword>
<dbReference type="PANTHER" id="PTHR43180">
    <property type="entry name" value="3-OXOACYL-(ACYL-CARRIER-PROTEIN) REDUCTASE (AFU_ORTHOLOGUE AFUA_6G11210)"/>
    <property type="match status" value="1"/>
</dbReference>
<proteinExistence type="inferred from homology"/>
<accession>A0ABQ7I7V2</accession>
<dbReference type="InterPro" id="IPR036291">
    <property type="entry name" value="NAD(P)-bd_dom_sf"/>
</dbReference>
<protein>
    <submittedName>
        <fullName evidence="4">Uncharacterized protein</fullName>
    </submittedName>
</protein>
<evidence type="ECO:0000256" key="2">
    <source>
        <dbReference type="ARBA" id="ARBA00022857"/>
    </source>
</evidence>
<dbReference type="PRINTS" id="PR00081">
    <property type="entry name" value="GDHRDH"/>
</dbReference>
<evidence type="ECO:0000313" key="5">
    <source>
        <dbReference type="Proteomes" id="UP000783213"/>
    </source>
</evidence>
<keyword evidence="5" id="KW-1185">Reference proteome</keyword>
<dbReference type="EMBL" id="RCSX01000042">
    <property type="protein sequence ID" value="KAF7915868.1"/>
    <property type="molecule type" value="Genomic_DNA"/>
</dbReference>
<comment type="caution">
    <text evidence="4">The sequence shown here is derived from an EMBL/GenBank/DDBJ whole genome shotgun (WGS) entry which is preliminary data.</text>
</comment>